<dbReference type="SMART" id="SM00421">
    <property type="entry name" value="HTH_LUXR"/>
    <property type="match status" value="1"/>
</dbReference>
<evidence type="ECO:0000259" key="5">
    <source>
        <dbReference type="PROSITE" id="PS50110"/>
    </source>
</evidence>
<evidence type="ECO:0000256" key="3">
    <source>
        <dbReference type="PROSITE-ProRule" id="PRU00169"/>
    </source>
</evidence>
<evidence type="ECO:0000313" key="7">
    <source>
        <dbReference type="Proteomes" id="UP001317001"/>
    </source>
</evidence>
<sequence length="217" mass="24996">MLKIAITDDHTLFRKSLAMLINSFEGMQVVFDAANGIELLDTIKNHEVDILLLDLQMPKMDGFETCKILKAQYPSIKIMILSHLNHETAIERVLDLGIAGYFTKNISSLELEDALWDLTHDGFYFENNLRLVINKLLAHDRKQKPNHTDQLFSDREIEIIKWTAEGLKAKEIADRLYISPKTVNSHKQNIQNKYSFDSMMSAILYCIKNKIITINTL</sequence>
<protein>
    <submittedName>
        <fullName evidence="6">Response regulator transcription factor</fullName>
    </submittedName>
</protein>
<evidence type="ECO:0000256" key="1">
    <source>
        <dbReference type="ARBA" id="ARBA00022553"/>
    </source>
</evidence>
<dbReference type="PANTHER" id="PTHR43214">
    <property type="entry name" value="TWO-COMPONENT RESPONSE REGULATOR"/>
    <property type="match status" value="1"/>
</dbReference>
<feature type="domain" description="Response regulatory" evidence="5">
    <location>
        <begin position="3"/>
        <end position="119"/>
    </location>
</feature>
<evidence type="ECO:0000313" key="6">
    <source>
        <dbReference type="EMBL" id="UUV22331.1"/>
    </source>
</evidence>
<dbReference type="PROSITE" id="PS50043">
    <property type="entry name" value="HTH_LUXR_2"/>
    <property type="match status" value="1"/>
</dbReference>
<keyword evidence="7" id="KW-1185">Reference proteome</keyword>
<gene>
    <name evidence="6" type="ORF">NPX36_04650</name>
</gene>
<evidence type="ECO:0000256" key="2">
    <source>
        <dbReference type="ARBA" id="ARBA00023125"/>
    </source>
</evidence>
<dbReference type="Pfam" id="PF00072">
    <property type="entry name" value="Response_reg"/>
    <property type="match status" value="1"/>
</dbReference>
<dbReference type="InterPro" id="IPR011006">
    <property type="entry name" value="CheY-like_superfamily"/>
</dbReference>
<dbReference type="Pfam" id="PF00196">
    <property type="entry name" value="GerE"/>
    <property type="match status" value="1"/>
</dbReference>
<dbReference type="SUPFAM" id="SSF46894">
    <property type="entry name" value="C-terminal effector domain of the bipartite response regulators"/>
    <property type="match status" value="1"/>
</dbReference>
<organism evidence="6 7">
    <name type="scientific">Paenimyroides aestuarii</name>
    <dbReference type="NCBI Taxonomy" id="2968490"/>
    <lineage>
        <taxon>Bacteria</taxon>
        <taxon>Pseudomonadati</taxon>
        <taxon>Bacteroidota</taxon>
        <taxon>Flavobacteriia</taxon>
        <taxon>Flavobacteriales</taxon>
        <taxon>Flavobacteriaceae</taxon>
        <taxon>Paenimyroides</taxon>
    </lineage>
</organism>
<dbReference type="EMBL" id="CP102382">
    <property type="protein sequence ID" value="UUV22331.1"/>
    <property type="molecule type" value="Genomic_DNA"/>
</dbReference>
<dbReference type="SMART" id="SM00448">
    <property type="entry name" value="REC"/>
    <property type="match status" value="1"/>
</dbReference>
<keyword evidence="2" id="KW-0238">DNA-binding</keyword>
<dbReference type="InterPro" id="IPR001789">
    <property type="entry name" value="Sig_transdc_resp-reg_receiver"/>
</dbReference>
<proteinExistence type="predicted"/>
<dbReference type="InterPro" id="IPR039420">
    <property type="entry name" value="WalR-like"/>
</dbReference>
<dbReference type="PRINTS" id="PR00038">
    <property type="entry name" value="HTHLUXR"/>
</dbReference>
<dbReference type="PROSITE" id="PS00622">
    <property type="entry name" value="HTH_LUXR_1"/>
    <property type="match status" value="1"/>
</dbReference>
<dbReference type="SUPFAM" id="SSF52172">
    <property type="entry name" value="CheY-like"/>
    <property type="match status" value="1"/>
</dbReference>
<feature type="modified residue" description="4-aspartylphosphate" evidence="3">
    <location>
        <position position="54"/>
    </location>
</feature>
<name>A0ABY5NUU8_9FLAO</name>
<keyword evidence="1 3" id="KW-0597">Phosphoprotein</keyword>
<dbReference type="CDD" id="cd06170">
    <property type="entry name" value="LuxR_C_like"/>
    <property type="match status" value="1"/>
</dbReference>
<dbReference type="InterPro" id="IPR016032">
    <property type="entry name" value="Sig_transdc_resp-reg_C-effctor"/>
</dbReference>
<dbReference type="Proteomes" id="UP001317001">
    <property type="component" value="Chromosome"/>
</dbReference>
<reference evidence="6 7" key="1">
    <citation type="submission" date="2022-08" db="EMBL/GenBank/DDBJ databases">
        <title>Myroides zhujiangensis sp. nov., a novel bacterium isolated from sediment in the Pearl River Estuary.</title>
        <authorList>
            <person name="Cui L."/>
        </authorList>
    </citation>
    <scope>NUCLEOTIDE SEQUENCE [LARGE SCALE GENOMIC DNA]</scope>
    <source>
        <strain evidence="6 7">SCSIO 72103</strain>
    </source>
</reference>
<dbReference type="Gene3D" id="3.40.50.2300">
    <property type="match status" value="1"/>
</dbReference>
<dbReference type="PANTHER" id="PTHR43214:SF43">
    <property type="entry name" value="TWO-COMPONENT RESPONSE REGULATOR"/>
    <property type="match status" value="1"/>
</dbReference>
<accession>A0ABY5NUU8</accession>
<dbReference type="InterPro" id="IPR058245">
    <property type="entry name" value="NreC/VraR/RcsB-like_REC"/>
</dbReference>
<feature type="domain" description="HTH luxR-type" evidence="4">
    <location>
        <begin position="145"/>
        <end position="210"/>
    </location>
</feature>
<dbReference type="PROSITE" id="PS50110">
    <property type="entry name" value="RESPONSE_REGULATORY"/>
    <property type="match status" value="1"/>
</dbReference>
<dbReference type="InterPro" id="IPR000792">
    <property type="entry name" value="Tscrpt_reg_LuxR_C"/>
</dbReference>
<dbReference type="CDD" id="cd17535">
    <property type="entry name" value="REC_NarL-like"/>
    <property type="match status" value="1"/>
</dbReference>
<evidence type="ECO:0000259" key="4">
    <source>
        <dbReference type="PROSITE" id="PS50043"/>
    </source>
</evidence>
<dbReference type="RefSeq" id="WP_257500248.1">
    <property type="nucleotide sequence ID" value="NZ_CP102382.1"/>
</dbReference>